<organism evidence="1 2">
    <name type="scientific">Paramagnetospirillum magneticum (strain ATCC 700264 / AMB-1)</name>
    <name type="common">Magnetospirillum magneticum</name>
    <dbReference type="NCBI Taxonomy" id="342108"/>
    <lineage>
        <taxon>Bacteria</taxon>
        <taxon>Pseudomonadati</taxon>
        <taxon>Pseudomonadota</taxon>
        <taxon>Alphaproteobacteria</taxon>
        <taxon>Rhodospirillales</taxon>
        <taxon>Magnetospirillaceae</taxon>
        <taxon>Paramagnetospirillum</taxon>
    </lineage>
</organism>
<gene>
    <name evidence="1" type="ordered locus">amb2204</name>
</gene>
<dbReference type="AlphaFoldDB" id="Q2W567"/>
<dbReference type="EMBL" id="AP007255">
    <property type="protein sequence ID" value="BAE51008.1"/>
    <property type="molecule type" value="Genomic_DNA"/>
</dbReference>
<keyword evidence="2" id="KW-1185">Reference proteome</keyword>
<dbReference type="Proteomes" id="UP000007058">
    <property type="component" value="Chromosome"/>
</dbReference>
<evidence type="ECO:0000313" key="2">
    <source>
        <dbReference type="Proteomes" id="UP000007058"/>
    </source>
</evidence>
<sequence length="167" mass="17687">MMVISCKESAMAISLLVRPSTNWARISPSRRDRRSKGGGAPVGLAPAGAMDWLLGSSKKVLDGRYFSPESTRRSALTMAVPLTVLGMKPAAPACTAETTWSRVEYPETITTGVSGMRVLICCNPERPSMPGIIRSSRTRPMPGVSSMTLMASPKVAASRISTPGSSS</sequence>
<dbReference type="HOGENOM" id="CLU_1592592_0_0_5"/>
<accession>Q2W567</accession>
<proteinExistence type="predicted"/>
<reference evidence="1 2" key="1">
    <citation type="journal article" date="2005" name="DNA Res.">
        <title>Complete genome sequence of the facultative anaerobic magnetotactic bacterium Magnetospirillum sp. strain AMB-1.</title>
        <authorList>
            <person name="Matsunaga T."/>
            <person name="Okamura Y."/>
            <person name="Fukuda Y."/>
            <person name="Wahyudi A.T."/>
            <person name="Murase Y."/>
            <person name="Takeyama H."/>
        </authorList>
    </citation>
    <scope>NUCLEOTIDE SEQUENCE [LARGE SCALE GENOMIC DNA]</scope>
    <source>
        <strain evidence="2">ATCC 700264 / AMB-1</strain>
    </source>
</reference>
<name>Q2W567_PARM1</name>
<evidence type="ECO:0000313" key="1">
    <source>
        <dbReference type="EMBL" id="BAE51008.1"/>
    </source>
</evidence>
<protein>
    <submittedName>
        <fullName evidence="1">Uncharacterized protein</fullName>
    </submittedName>
</protein>
<dbReference type="KEGG" id="mag:amb2204"/>